<dbReference type="InterPro" id="IPR036872">
    <property type="entry name" value="CH_dom_sf"/>
</dbReference>
<dbReference type="AlphaFoldDB" id="A0A8E2JNW4"/>
<dbReference type="InterPro" id="IPR043936">
    <property type="entry name" value="HOOK_N"/>
</dbReference>
<evidence type="ECO:0000313" key="7">
    <source>
        <dbReference type="EMBL" id="OCL04098.1"/>
    </source>
</evidence>
<dbReference type="Pfam" id="PF19047">
    <property type="entry name" value="HOOK_N"/>
    <property type="match status" value="1"/>
</dbReference>
<dbReference type="GO" id="GO:0051959">
    <property type="term" value="F:dynein light intermediate chain binding"/>
    <property type="evidence" value="ECO:0007669"/>
    <property type="project" value="TreeGrafter"/>
</dbReference>
<dbReference type="GO" id="GO:0031122">
    <property type="term" value="P:cytoplasmic microtubule organization"/>
    <property type="evidence" value="ECO:0007669"/>
    <property type="project" value="TreeGrafter"/>
</dbReference>
<protein>
    <recommendedName>
        <fullName evidence="6">HOOK N-terminal domain-containing protein</fullName>
    </recommendedName>
</protein>
<feature type="region of interest" description="Disordered" evidence="5">
    <location>
        <begin position="744"/>
        <end position="763"/>
    </location>
</feature>
<feature type="coiled-coil region" evidence="4">
    <location>
        <begin position="480"/>
        <end position="586"/>
    </location>
</feature>
<dbReference type="OrthoDB" id="2129491at2759"/>
<comment type="subcellular location">
    <subcellularLocation>
        <location evidence="1">Cytoplasm</location>
    </subcellularLocation>
</comment>
<dbReference type="CDD" id="cd22211">
    <property type="entry name" value="HkD_SF"/>
    <property type="match status" value="1"/>
</dbReference>
<evidence type="ECO:0000313" key="8">
    <source>
        <dbReference type="Proteomes" id="UP000250140"/>
    </source>
</evidence>
<reference evidence="7 8" key="1">
    <citation type="journal article" date="2016" name="Nat. Commun.">
        <title>Ectomycorrhizal ecology is imprinted in the genome of the dominant symbiotic fungus Cenococcum geophilum.</title>
        <authorList>
            <consortium name="DOE Joint Genome Institute"/>
            <person name="Peter M."/>
            <person name="Kohler A."/>
            <person name="Ohm R.A."/>
            <person name="Kuo A."/>
            <person name="Krutzmann J."/>
            <person name="Morin E."/>
            <person name="Arend M."/>
            <person name="Barry K.W."/>
            <person name="Binder M."/>
            <person name="Choi C."/>
            <person name="Clum A."/>
            <person name="Copeland A."/>
            <person name="Grisel N."/>
            <person name="Haridas S."/>
            <person name="Kipfer T."/>
            <person name="LaButti K."/>
            <person name="Lindquist E."/>
            <person name="Lipzen A."/>
            <person name="Maire R."/>
            <person name="Meier B."/>
            <person name="Mihaltcheva S."/>
            <person name="Molinier V."/>
            <person name="Murat C."/>
            <person name="Poggeler S."/>
            <person name="Quandt C.A."/>
            <person name="Sperisen C."/>
            <person name="Tritt A."/>
            <person name="Tisserant E."/>
            <person name="Crous P.W."/>
            <person name="Henrissat B."/>
            <person name="Nehls U."/>
            <person name="Egli S."/>
            <person name="Spatafora J.W."/>
            <person name="Grigoriev I.V."/>
            <person name="Martin F.M."/>
        </authorList>
    </citation>
    <scope>NUCLEOTIDE SEQUENCE [LARGE SCALE GENOMIC DNA]</scope>
    <source>
        <strain evidence="7 8">CBS 207.34</strain>
    </source>
</reference>
<dbReference type="PANTHER" id="PTHR18947:SF28">
    <property type="entry name" value="GIRDIN, ISOFORM A"/>
    <property type="match status" value="1"/>
</dbReference>
<evidence type="ECO:0000256" key="1">
    <source>
        <dbReference type="ARBA" id="ARBA00004496"/>
    </source>
</evidence>
<feature type="coiled-coil region" evidence="4">
    <location>
        <begin position="201"/>
        <end position="242"/>
    </location>
</feature>
<name>A0A8E2JNW4_9PEZI</name>
<proteinExistence type="predicted"/>
<gene>
    <name evidence="7" type="ORF">AOQ84DRAFT_301522</name>
</gene>
<evidence type="ECO:0000259" key="6">
    <source>
        <dbReference type="Pfam" id="PF19047"/>
    </source>
</evidence>
<evidence type="ECO:0000256" key="2">
    <source>
        <dbReference type="ARBA" id="ARBA00022490"/>
    </source>
</evidence>
<dbReference type="GO" id="GO:0005815">
    <property type="term" value="C:microtubule organizing center"/>
    <property type="evidence" value="ECO:0007669"/>
    <property type="project" value="TreeGrafter"/>
</dbReference>
<feature type="compositionally biased region" description="Low complexity" evidence="5">
    <location>
        <begin position="712"/>
        <end position="734"/>
    </location>
</feature>
<dbReference type="GO" id="GO:0005737">
    <property type="term" value="C:cytoplasm"/>
    <property type="evidence" value="ECO:0007669"/>
    <property type="project" value="UniProtKB-SubCell"/>
</dbReference>
<organism evidence="7 8">
    <name type="scientific">Glonium stellatum</name>
    <dbReference type="NCBI Taxonomy" id="574774"/>
    <lineage>
        <taxon>Eukaryota</taxon>
        <taxon>Fungi</taxon>
        <taxon>Dikarya</taxon>
        <taxon>Ascomycota</taxon>
        <taxon>Pezizomycotina</taxon>
        <taxon>Dothideomycetes</taxon>
        <taxon>Pleosporomycetidae</taxon>
        <taxon>Gloniales</taxon>
        <taxon>Gloniaceae</taxon>
        <taxon>Glonium</taxon>
    </lineage>
</organism>
<dbReference type="GO" id="GO:0008017">
    <property type="term" value="F:microtubule binding"/>
    <property type="evidence" value="ECO:0007669"/>
    <property type="project" value="TreeGrafter"/>
</dbReference>
<dbReference type="PANTHER" id="PTHR18947">
    <property type="entry name" value="HOOK PROTEINS"/>
    <property type="match status" value="1"/>
</dbReference>
<accession>A0A8E2JNW4</accession>
<feature type="region of interest" description="Disordered" evidence="5">
    <location>
        <begin position="685"/>
        <end position="735"/>
    </location>
</feature>
<feature type="region of interest" description="Disordered" evidence="5">
    <location>
        <begin position="171"/>
        <end position="192"/>
    </location>
</feature>
<sequence>MDDFKPELLKALLDWVNTFDLRHKINQWNQLEDGQILWKILADIDPSYFHGSLPERDRKSKENWIPRWQNLKYIDRSVTTYIRDECGKLPVLSKRMTPDLKIIAQDGSPMLTAKLAMSVLLVGFYSPNSNKRMVEVMSRLGQRTMSTIAVAIQEMESLDQRMAELGVDQELTSEPDANDLKPPPRGSSIERDPDLEREAQLIEANREIKQLNSKISALTNDLEQSRNKVSTLEEELVESRLMLDGRGRSELEDDDFEHMRSEVMSDRAYIAELESSLASEKALVSSQERQLERLKADADTKQDLRDELQLVKAERDELLQKAKANENLRKKIHTLQEQQKANETLRQDLQLAQEQLQLSENLRERCAALEKANKENVQTIANGEQSLFEEKGRRTRVEHENNLLVRQLEQARELQARAEDWRKELEERVRELESSGHAARGGSLEDELGTEDATETFEEPPRTLTDSNITSETIMLQQKVEILSTRLRSIEKQYLDLLQENLGLKSDTTVKTEDDEGQRPFLEQNKRLAATENELSEMQRNFHEKELENAELRNELSKGGDDNSEVQSLRANHESLLASYDALQRHSKGLETSLDEKNSLLRTALIDHDELPEGLIELRSAELLREIKEQIENVASAPPDDRYKVLDATASHIVERLERGQMAVEAAKKVGDLQLPLSDNQSAYSSPSSWFPGFQSSPSSISRSTSRDRDSAASSRPLSAISTSASTMASSKSKPGWGFKSLLSPWTKAPQGPENTKPLSTAVSQGDVVKDPMVVEELRDERAKNEALALDLEKAKAEGNKKASEEVQQELQNLRRENKLMTSAWYDMTSRLQSNTVMLQRRQGDAPKSWLGRQRAVVGGAASSVRWHLLSSYFSSSCSSCCSCCSYPSASSAPSAPSAPSASSSSSYYASDHFPPVYLVLLFLVTAF</sequence>
<dbReference type="GO" id="GO:0030705">
    <property type="term" value="P:cytoskeleton-dependent intracellular transport"/>
    <property type="evidence" value="ECO:0007669"/>
    <property type="project" value="InterPro"/>
</dbReference>
<dbReference type="Proteomes" id="UP000250140">
    <property type="component" value="Unassembled WGS sequence"/>
</dbReference>
<feature type="compositionally biased region" description="Acidic residues" evidence="5">
    <location>
        <begin position="444"/>
        <end position="458"/>
    </location>
</feature>
<dbReference type="SUPFAM" id="SSF116907">
    <property type="entry name" value="Hook domain"/>
    <property type="match status" value="1"/>
</dbReference>
<feature type="region of interest" description="Disordered" evidence="5">
    <location>
        <begin position="432"/>
        <end position="467"/>
    </location>
</feature>
<evidence type="ECO:0000256" key="3">
    <source>
        <dbReference type="ARBA" id="ARBA00023054"/>
    </source>
</evidence>
<feature type="coiled-coil region" evidence="4">
    <location>
        <begin position="775"/>
        <end position="824"/>
    </location>
</feature>
<dbReference type="EMBL" id="KV750600">
    <property type="protein sequence ID" value="OCL04098.1"/>
    <property type="molecule type" value="Genomic_DNA"/>
</dbReference>
<keyword evidence="8" id="KW-1185">Reference proteome</keyword>
<evidence type="ECO:0000256" key="4">
    <source>
        <dbReference type="SAM" id="Coils"/>
    </source>
</evidence>
<evidence type="ECO:0000256" key="5">
    <source>
        <dbReference type="SAM" id="MobiDB-lite"/>
    </source>
</evidence>
<feature type="compositionally biased region" description="Polar residues" evidence="5">
    <location>
        <begin position="753"/>
        <end position="763"/>
    </location>
</feature>
<keyword evidence="3 4" id="KW-0175">Coiled coil</keyword>
<keyword evidence="2" id="KW-0963">Cytoplasm</keyword>
<dbReference type="Gene3D" id="1.10.418.10">
    <property type="entry name" value="Calponin-like domain"/>
    <property type="match status" value="1"/>
</dbReference>
<feature type="domain" description="HOOK N-terminal" evidence="6">
    <location>
        <begin position="7"/>
        <end position="153"/>
    </location>
</feature>